<dbReference type="RefSeq" id="WP_006974683.1">
    <property type="nucleotide sequence ID" value="NZ_ABCS01000071.1"/>
</dbReference>
<accession>A6GD92</accession>
<dbReference type="eggNOG" id="ENOG5033JW7">
    <property type="taxonomic scope" value="Bacteria"/>
</dbReference>
<keyword evidence="2" id="KW-1185">Reference proteome</keyword>
<dbReference type="Proteomes" id="UP000005801">
    <property type="component" value="Unassembled WGS sequence"/>
</dbReference>
<reference evidence="1 2" key="1">
    <citation type="submission" date="2007-06" db="EMBL/GenBank/DDBJ databases">
        <authorList>
            <person name="Shimkets L."/>
            <person name="Ferriera S."/>
            <person name="Johnson J."/>
            <person name="Kravitz S."/>
            <person name="Beeson K."/>
            <person name="Sutton G."/>
            <person name="Rogers Y.-H."/>
            <person name="Friedman R."/>
            <person name="Frazier M."/>
            <person name="Venter J.C."/>
        </authorList>
    </citation>
    <scope>NUCLEOTIDE SEQUENCE [LARGE SCALE GENOMIC DNA]</scope>
    <source>
        <strain evidence="1 2">SIR-1</strain>
    </source>
</reference>
<evidence type="ECO:0000313" key="1">
    <source>
        <dbReference type="EMBL" id="EDM76167.1"/>
    </source>
</evidence>
<gene>
    <name evidence="1" type="ORF">PPSIR1_26943</name>
</gene>
<dbReference type="EMBL" id="ABCS01000071">
    <property type="protein sequence ID" value="EDM76167.1"/>
    <property type="molecule type" value="Genomic_DNA"/>
</dbReference>
<dbReference type="AlphaFoldDB" id="A6GD92"/>
<name>A6GD92_9BACT</name>
<sequence>MPNVVVKDNHLTYNGVSYFRGHAEEIELGSIGEKKTPLTKQNYLDVKDRIPPKKIGTAKSTLVDIDFRRSTSSAFSVAINAIIKGVPVRVGASHTRSKLQSGELRMLKLSVMNNTMERAINDSPRKRDDLARWGKDARICHQVFIVMEGAIATKYGNDSSVKLSGGVEGVKAEFSGSSSTRGSTLVTLAPGTCFAYLLLKIDWNKGKTRVDDLDTDQWSFS</sequence>
<dbReference type="OrthoDB" id="5177981at2"/>
<proteinExistence type="predicted"/>
<organism evidence="1 2">
    <name type="scientific">Plesiocystis pacifica SIR-1</name>
    <dbReference type="NCBI Taxonomy" id="391625"/>
    <lineage>
        <taxon>Bacteria</taxon>
        <taxon>Pseudomonadati</taxon>
        <taxon>Myxococcota</taxon>
        <taxon>Polyangia</taxon>
        <taxon>Nannocystales</taxon>
        <taxon>Nannocystaceae</taxon>
        <taxon>Plesiocystis</taxon>
    </lineage>
</organism>
<evidence type="ECO:0000313" key="2">
    <source>
        <dbReference type="Proteomes" id="UP000005801"/>
    </source>
</evidence>
<protein>
    <submittedName>
        <fullName evidence="1">Uncharacterized protein</fullName>
    </submittedName>
</protein>
<comment type="caution">
    <text evidence="1">The sequence shown here is derived from an EMBL/GenBank/DDBJ whole genome shotgun (WGS) entry which is preliminary data.</text>
</comment>
<dbReference type="STRING" id="391625.PPSIR1_26943"/>